<keyword evidence="1" id="KW-0597">Phosphoprotein</keyword>
<dbReference type="SUPFAM" id="SSF50729">
    <property type="entry name" value="PH domain-like"/>
    <property type="match status" value="1"/>
</dbReference>
<dbReference type="Pfam" id="PF00568">
    <property type="entry name" value="WH1"/>
    <property type="match status" value="1"/>
</dbReference>
<gene>
    <name evidence="5" type="ORF">FOA43_003741</name>
</gene>
<feature type="compositionally biased region" description="Basic and acidic residues" evidence="2">
    <location>
        <begin position="564"/>
        <end position="573"/>
    </location>
</feature>
<dbReference type="InterPro" id="IPR011993">
    <property type="entry name" value="PH-like_dom_sf"/>
</dbReference>
<dbReference type="GeneID" id="62197141"/>
<accession>A0A875S5Z9</accession>
<dbReference type="Gene3D" id="2.30.29.30">
    <property type="entry name" value="Pleckstrin-homology domain (PH domain)/Phosphotyrosine-binding domain (PTB)"/>
    <property type="match status" value="1"/>
</dbReference>
<feature type="region of interest" description="Disordered" evidence="2">
    <location>
        <begin position="247"/>
        <end position="475"/>
    </location>
</feature>
<dbReference type="KEGG" id="bnn:FOA43_003741"/>
<dbReference type="PROSITE" id="PS51082">
    <property type="entry name" value="WH2"/>
    <property type="match status" value="1"/>
</dbReference>
<dbReference type="Proteomes" id="UP000662931">
    <property type="component" value="Chromosome 4"/>
</dbReference>
<dbReference type="SMART" id="SM00461">
    <property type="entry name" value="WH1"/>
    <property type="match status" value="1"/>
</dbReference>
<dbReference type="FunFam" id="2.30.29.30:FF:000281">
    <property type="entry name" value="Actin associated protein"/>
    <property type="match status" value="1"/>
</dbReference>
<evidence type="ECO:0000256" key="1">
    <source>
        <dbReference type="ARBA" id="ARBA00022553"/>
    </source>
</evidence>
<feature type="domain" description="WH1" evidence="3">
    <location>
        <begin position="16"/>
        <end position="127"/>
    </location>
</feature>
<evidence type="ECO:0000256" key="2">
    <source>
        <dbReference type="SAM" id="MobiDB-lite"/>
    </source>
</evidence>
<dbReference type="GO" id="GO:0045010">
    <property type="term" value="P:actin nucleation"/>
    <property type="evidence" value="ECO:0007669"/>
    <property type="project" value="UniProtKB-ARBA"/>
</dbReference>
<feature type="compositionally biased region" description="Pro residues" evidence="2">
    <location>
        <begin position="442"/>
        <end position="469"/>
    </location>
</feature>
<dbReference type="CDD" id="cd01205">
    <property type="entry name" value="EVH1_WASP-like"/>
    <property type="match status" value="1"/>
</dbReference>
<dbReference type="GO" id="GO:0003779">
    <property type="term" value="F:actin binding"/>
    <property type="evidence" value="ECO:0007669"/>
    <property type="project" value="InterPro"/>
</dbReference>
<evidence type="ECO:0000313" key="6">
    <source>
        <dbReference type="Proteomes" id="UP000662931"/>
    </source>
</evidence>
<reference evidence="5" key="1">
    <citation type="submission" date="2020-10" db="EMBL/GenBank/DDBJ databases">
        <authorList>
            <person name="Roach M.J.R."/>
        </authorList>
    </citation>
    <scope>NUCLEOTIDE SEQUENCE</scope>
    <source>
        <strain evidence="5">CBS 1945</strain>
    </source>
</reference>
<dbReference type="GO" id="GO:0030479">
    <property type="term" value="C:actin cortical patch"/>
    <property type="evidence" value="ECO:0007669"/>
    <property type="project" value="UniProtKB-ARBA"/>
</dbReference>
<sequence>MTILDTKDKEKVKRTVPKPSNKIIDATVARLYIAFPDSSSWVFTGLSGAIALVDDLVGHSFFFKLVDISGNRGVLWDQELYVDFQYNQDRLFFHTFELDDCLAGLLFENKSDAQNFYKRVTHRQKYASKQTLQNKKAIELKRKPQAEVAQVGLRGDMYTDDESQQTTRSGILNEQRQRRIHNIIYYDKEPPPEWRSLYKELESVGITEDMIAENREFIKDYIAKRGGPLVGLEPPVPRKYQYKVDAKPATIASPRSRSGTVGSSSSSRRKKAPPPPPPGVSAGGRKASSNSVTTESASGSTDSLGSIPEPAASARSGPGSTTTYSVPPLPAYLQNNSQQNATAYSVPPPLPPSQQRPVPAVPFLPPRGNPVVSPFARVNNLAPPPPPSRNNGSYQPFYQQQPSQHSGNRVAPPPPPPRRAGPPPPPHRNYIQSQPPAQITPLTPPRVPPVQLQPPPTSFPTLSFPPPPARNTTAYNRPAAITPQAQETPAVVQAPDFMTPTASVFVPPPPPPLPSTAPSSVTAAPPPPPAASSGPFTPSLPSTDPGRGALLQSIRSAGGLNALKKTDKAHLDKPSVILQEVKGDTPAPTSSAGGPAGQPATLADALAAALNKRKNKVAQSDDEDDEW</sequence>
<dbReference type="InterPro" id="IPR033927">
    <property type="entry name" value="WASPfam_EVH1"/>
</dbReference>
<dbReference type="PROSITE" id="PS50229">
    <property type="entry name" value="WH1"/>
    <property type="match status" value="1"/>
</dbReference>
<dbReference type="InterPro" id="IPR000697">
    <property type="entry name" value="WH1/EVH1_dom"/>
</dbReference>
<feature type="compositionally biased region" description="Pro residues" evidence="2">
    <location>
        <begin position="506"/>
        <end position="515"/>
    </location>
</feature>
<feature type="compositionally biased region" description="Low complexity" evidence="2">
    <location>
        <begin position="393"/>
        <end position="404"/>
    </location>
</feature>
<protein>
    <submittedName>
        <fullName evidence="5">Uncharacterized protein</fullName>
    </submittedName>
</protein>
<keyword evidence="6" id="KW-1185">Reference proteome</keyword>
<dbReference type="EMBL" id="CP064815">
    <property type="protein sequence ID" value="QPG76353.1"/>
    <property type="molecule type" value="Genomic_DNA"/>
</dbReference>
<feature type="compositionally biased region" description="Low complexity" evidence="2">
    <location>
        <begin position="253"/>
        <end position="266"/>
    </location>
</feature>
<feature type="compositionally biased region" description="Pro residues" evidence="2">
    <location>
        <begin position="346"/>
        <end position="368"/>
    </location>
</feature>
<evidence type="ECO:0000259" key="4">
    <source>
        <dbReference type="PROSITE" id="PS51082"/>
    </source>
</evidence>
<feature type="compositionally biased region" description="Polar residues" evidence="2">
    <location>
        <begin position="287"/>
        <end position="304"/>
    </location>
</feature>
<proteinExistence type="predicted"/>
<feature type="compositionally biased region" description="Pro residues" evidence="2">
    <location>
        <begin position="411"/>
        <end position="427"/>
    </location>
</feature>
<feature type="region of interest" description="Disordered" evidence="2">
    <location>
        <begin position="500"/>
        <end position="601"/>
    </location>
</feature>
<evidence type="ECO:0000313" key="5">
    <source>
        <dbReference type="EMBL" id="QPG76353.1"/>
    </source>
</evidence>
<dbReference type="AlphaFoldDB" id="A0A875S5Z9"/>
<feature type="domain" description="WH2" evidence="4">
    <location>
        <begin position="546"/>
        <end position="566"/>
    </location>
</feature>
<dbReference type="Pfam" id="PF02205">
    <property type="entry name" value="WH2"/>
    <property type="match status" value="1"/>
</dbReference>
<dbReference type="GO" id="GO:0071933">
    <property type="term" value="F:Arp2/3 complex binding"/>
    <property type="evidence" value="ECO:0007669"/>
    <property type="project" value="UniProtKB-ARBA"/>
</dbReference>
<dbReference type="InterPro" id="IPR003124">
    <property type="entry name" value="WH2_dom"/>
</dbReference>
<feature type="compositionally biased region" description="Polar residues" evidence="2">
    <location>
        <begin position="333"/>
        <end position="343"/>
    </location>
</feature>
<evidence type="ECO:0000259" key="3">
    <source>
        <dbReference type="PROSITE" id="PS50229"/>
    </source>
</evidence>
<dbReference type="RefSeq" id="XP_038779918.1">
    <property type="nucleotide sequence ID" value="XM_038923990.1"/>
</dbReference>
<dbReference type="OrthoDB" id="8963340at2759"/>
<organism evidence="5 6">
    <name type="scientific">Eeniella nana</name>
    <name type="common">Yeast</name>
    <name type="synonym">Brettanomyces nanus</name>
    <dbReference type="NCBI Taxonomy" id="13502"/>
    <lineage>
        <taxon>Eukaryota</taxon>
        <taxon>Fungi</taxon>
        <taxon>Dikarya</taxon>
        <taxon>Ascomycota</taxon>
        <taxon>Saccharomycotina</taxon>
        <taxon>Pichiomycetes</taxon>
        <taxon>Pichiales</taxon>
        <taxon>Pichiaceae</taxon>
        <taxon>Brettanomyces</taxon>
    </lineage>
</organism>
<name>A0A875S5Z9_EENNA</name>